<reference evidence="2 3" key="1">
    <citation type="submission" date="2020-03" db="EMBL/GenBank/DDBJ databases">
        <title>Spirochaetal bacteria isolated from arthropods constitute a novel genus Entomospira genus novum within the order Spirochaetales.</title>
        <authorList>
            <person name="Grana-Miraglia L."/>
            <person name="Sikutova S."/>
            <person name="Fingerle V."/>
            <person name="Sing A."/>
            <person name="Castillo-Ramirez S."/>
            <person name="Margos G."/>
            <person name="Rudolf I."/>
        </authorList>
    </citation>
    <scope>NUCLEOTIDE SEQUENCE [LARGE SCALE GENOMIC DNA]</scope>
    <source>
        <strain evidence="2 3">BR193</strain>
    </source>
</reference>
<organism evidence="2 3">
    <name type="scientific">Entomospira entomophila</name>
    <dbReference type="NCBI Taxonomy" id="2719988"/>
    <lineage>
        <taxon>Bacteria</taxon>
        <taxon>Pseudomonadati</taxon>
        <taxon>Spirochaetota</taxon>
        <taxon>Spirochaetia</taxon>
        <taxon>Spirochaetales</taxon>
        <taxon>Spirochaetaceae</taxon>
        <taxon>Entomospira</taxon>
    </lineage>
</organism>
<evidence type="ECO:0000313" key="3">
    <source>
        <dbReference type="Proteomes" id="UP000711995"/>
    </source>
</evidence>
<dbReference type="InterPro" id="IPR011990">
    <property type="entry name" value="TPR-like_helical_dom_sf"/>
</dbReference>
<feature type="repeat" description="TPR" evidence="1">
    <location>
        <begin position="77"/>
        <end position="110"/>
    </location>
</feature>
<accession>A0A968G9T2</accession>
<dbReference type="PROSITE" id="PS50005">
    <property type="entry name" value="TPR"/>
    <property type="match status" value="1"/>
</dbReference>
<dbReference type="SMART" id="SM00028">
    <property type="entry name" value="TPR"/>
    <property type="match status" value="3"/>
</dbReference>
<dbReference type="EMBL" id="JAATLJ010000001">
    <property type="protein sequence ID" value="NIZ40641.1"/>
    <property type="molecule type" value="Genomic_DNA"/>
</dbReference>
<dbReference type="RefSeq" id="WP_167700228.1">
    <property type="nucleotide sequence ID" value="NZ_CP118174.1"/>
</dbReference>
<proteinExistence type="predicted"/>
<dbReference type="Pfam" id="PF12895">
    <property type="entry name" value="ANAPC3"/>
    <property type="match status" value="1"/>
</dbReference>
<dbReference type="PANTHER" id="PTHR12558:SF13">
    <property type="entry name" value="CELL DIVISION CYCLE PROTEIN 27 HOMOLOG"/>
    <property type="match status" value="1"/>
</dbReference>
<evidence type="ECO:0000256" key="1">
    <source>
        <dbReference type="PROSITE-ProRule" id="PRU00339"/>
    </source>
</evidence>
<dbReference type="SUPFAM" id="SSF48452">
    <property type="entry name" value="TPR-like"/>
    <property type="match status" value="1"/>
</dbReference>
<dbReference type="InterPro" id="IPR019734">
    <property type="entry name" value="TPR_rpt"/>
</dbReference>
<evidence type="ECO:0000313" key="2">
    <source>
        <dbReference type="EMBL" id="NIZ40641.1"/>
    </source>
</evidence>
<dbReference type="Gene3D" id="1.25.40.10">
    <property type="entry name" value="Tetratricopeptide repeat domain"/>
    <property type="match status" value="1"/>
</dbReference>
<dbReference type="AlphaFoldDB" id="A0A968G9T2"/>
<keyword evidence="3" id="KW-1185">Reference proteome</keyword>
<name>A0A968G9T2_9SPIO</name>
<gene>
    <name evidence="2" type="ORF">HCT14_03830</name>
</gene>
<comment type="caution">
    <text evidence="2">The sequence shown here is derived from an EMBL/GenBank/DDBJ whole genome shotgun (WGS) entry which is preliminary data.</text>
</comment>
<protein>
    <submittedName>
        <fullName evidence="2">Tetratricopeptide repeat protein</fullName>
    </submittedName>
</protein>
<dbReference type="Proteomes" id="UP000711995">
    <property type="component" value="Unassembled WGS sequence"/>
</dbReference>
<dbReference type="PANTHER" id="PTHR12558">
    <property type="entry name" value="CELL DIVISION CYCLE 16,23,27"/>
    <property type="match status" value="1"/>
</dbReference>
<keyword evidence="1" id="KW-0802">TPR repeat</keyword>
<sequence length="241" mass="28159">MFFVSCASSGGNSNQKYIYSILAEYGVHSSHAQLVDDLELLDEDSLWLQLFSASQTKQNQVGLVLATRLLEFDPDNDELYHEMGYFLANQKLYTQAATMYRRAIELNQESHVSYYNLGELYILHNKLYEAQHVLEIAHDANPEEHQYSIQLAKVYLMQYRYDDALRLYSSVLADLDNMQQYRDQKSDKFGQEQMYQNIYYDMAIAYFYGKNDVDSAKRCLNIYELLIPDDPDARHLRESIG</sequence>